<dbReference type="RefSeq" id="XP_060326934.1">
    <property type="nucleotide sequence ID" value="XM_060474014.1"/>
</dbReference>
<evidence type="ECO:0000313" key="1">
    <source>
        <dbReference type="EMBL" id="KAK0449642.1"/>
    </source>
</evidence>
<accession>A0AA39MWW9</accession>
<keyword evidence="2" id="KW-1185">Reference proteome</keyword>
<feature type="non-terminal residue" evidence="1">
    <location>
        <position position="213"/>
    </location>
</feature>
<evidence type="ECO:0000313" key="2">
    <source>
        <dbReference type="Proteomes" id="UP001175211"/>
    </source>
</evidence>
<dbReference type="AlphaFoldDB" id="A0AA39MWW9"/>
<dbReference type="GeneID" id="85357562"/>
<dbReference type="EMBL" id="JAUEPS010000038">
    <property type="protein sequence ID" value="KAK0449642.1"/>
    <property type="molecule type" value="Genomic_DNA"/>
</dbReference>
<comment type="caution">
    <text evidence="1">The sequence shown here is derived from an EMBL/GenBank/DDBJ whole genome shotgun (WGS) entry which is preliminary data.</text>
</comment>
<protein>
    <submittedName>
        <fullName evidence="1">Uncharacterized protein</fullName>
    </submittedName>
</protein>
<sequence>MYINEGGQIILEELSSYYGFDGFHMDISEHSAVRLHKGWIAPDTSHTNLIRDWNLLMHHTCLDKSHLIQIYDALQFILVWTEESTLPMLVGKILIEPIEWEVVWAQDDFSMPFSMCSGSFTIHNLSVTQEHSLHIAPWDHGSSEYYTRIQQIMVYSWFAQASQLSLSSSQDIRGLDHRMHGIKYIGGWCGITDELGNILTKVQCVKTGPSTFI</sequence>
<organism evidence="1 2">
    <name type="scientific">Armillaria tabescens</name>
    <name type="common">Ringless honey mushroom</name>
    <name type="synonym">Agaricus tabescens</name>
    <dbReference type="NCBI Taxonomy" id="1929756"/>
    <lineage>
        <taxon>Eukaryota</taxon>
        <taxon>Fungi</taxon>
        <taxon>Dikarya</taxon>
        <taxon>Basidiomycota</taxon>
        <taxon>Agaricomycotina</taxon>
        <taxon>Agaricomycetes</taxon>
        <taxon>Agaricomycetidae</taxon>
        <taxon>Agaricales</taxon>
        <taxon>Marasmiineae</taxon>
        <taxon>Physalacriaceae</taxon>
        <taxon>Desarmillaria</taxon>
    </lineage>
</organism>
<name>A0AA39MWW9_ARMTA</name>
<dbReference type="Proteomes" id="UP001175211">
    <property type="component" value="Unassembled WGS sequence"/>
</dbReference>
<gene>
    <name evidence="1" type="ORF">EV420DRAFT_1565200</name>
</gene>
<proteinExistence type="predicted"/>
<reference evidence="1" key="1">
    <citation type="submission" date="2023-06" db="EMBL/GenBank/DDBJ databases">
        <authorList>
            <consortium name="Lawrence Berkeley National Laboratory"/>
            <person name="Ahrendt S."/>
            <person name="Sahu N."/>
            <person name="Indic B."/>
            <person name="Wong-Bajracharya J."/>
            <person name="Merenyi Z."/>
            <person name="Ke H.-M."/>
            <person name="Monk M."/>
            <person name="Kocsube S."/>
            <person name="Drula E."/>
            <person name="Lipzen A."/>
            <person name="Balint B."/>
            <person name="Henrissat B."/>
            <person name="Andreopoulos B."/>
            <person name="Martin F.M."/>
            <person name="Harder C.B."/>
            <person name="Rigling D."/>
            <person name="Ford K.L."/>
            <person name="Foster G.D."/>
            <person name="Pangilinan J."/>
            <person name="Papanicolaou A."/>
            <person name="Barry K."/>
            <person name="LaButti K."/>
            <person name="Viragh M."/>
            <person name="Koriabine M."/>
            <person name="Yan M."/>
            <person name="Riley R."/>
            <person name="Champramary S."/>
            <person name="Plett K.L."/>
            <person name="Tsai I.J."/>
            <person name="Slot J."/>
            <person name="Sipos G."/>
            <person name="Plett J."/>
            <person name="Nagy L.G."/>
            <person name="Grigoriev I.V."/>
        </authorList>
    </citation>
    <scope>NUCLEOTIDE SEQUENCE</scope>
    <source>
        <strain evidence="1">CCBAS 213</strain>
    </source>
</reference>